<protein>
    <submittedName>
        <fullName evidence="1">Uncharacterized protein</fullName>
    </submittedName>
</protein>
<dbReference type="EMBL" id="JBBAYM010000017">
    <property type="protein sequence ID" value="MEI5612481.1"/>
    <property type="molecule type" value="Genomic_DNA"/>
</dbReference>
<keyword evidence="2" id="KW-1185">Reference proteome</keyword>
<reference evidence="1 2" key="1">
    <citation type="submission" date="2024-03" db="EMBL/GenBank/DDBJ databases">
        <title>First Report of Pectobacterium brasiliscabiei causing potato scab in china.</title>
        <authorList>
            <person name="Handique U."/>
        </authorList>
    </citation>
    <scope>NUCLEOTIDE SEQUENCE [LARGE SCALE GENOMIC DNA]</scope>
    <source>
        <strain evidence="1 2">ZRIMU1503</strain>
    </source>
</reference>
<name>A0ABU8GH09_9ACTN</name>
<gene>
    <name evidence="1" type="ORF">WB403_25315</name>
</gene>
<sequence>MSDRLTVDTITSDQLDALQDERDTLRQQLDAAHRRYDYLDAVAYSCGPHIPKLTAAHVTPAMGRAATERARQAAAEHERAAEWFAANSSPHPAEAAVQRVTALRDRWVQAGPPPLGTPLARWLDKRLVELNTALAEPKEH</sequence>
<proteinExistence type="predicted"/>
<dbReference type="RefSeq" id="WP_336558369.1">
    <property type="nucleotide sequence ID" value="NZ_JBBAYL010000008.1"/>
</dbReference>
<evidence type="ECO:0000313" key="2">
    <source>
        <dbReference type="Proteomes" id="UP001365781"/>
    </source>
</evidence>
<organism evidence="1 2">
    <name type="scientific">Streptomyces brasiliscabiei</name>
    <dbReference type="NCBI Taxonomy" id="2736302"/>
    <lineage>
        <taxon>Bacteria</taxon>
        <taxon>Bacillati</taxon>
        <taxon>Actinomycetota</taxon>
        <taxon>Actinomycetes</taxon>
        <taxon>Kitasatosporales</taxon>
        <taxon>Streptomycetaceae</taxon>
        <taxon>Streptomyces</taxon>
    </lineage>
</organism>
<dbReference type="Proteomes" id="UP001365781">
    <property type="component" value="Unassembled WGS sequence"/>
</dbReference>
<evidence type="ECO:0000313" key="1">
    <source>
        <dbReference type="EMBL" id="MEI5612481.1"/>
    </source>
</evidence>
<comment type="caution">
    <text evidence="1">The sequence shown here is derived from an EMBL/GenBank/DDBJ whole genome shotgun (WGS) entry which is preliminary data.</text>
</comment>
<accession>A0ABU8GH09</accession>